<proteinExistence type="inferred from homology"/>
<protein>
    <submittedName>
        <fullName evidence="8">Hemolysin III family protein</fullName>
    </submittedName>
</protein>
<evidence type="ECO:0000313" key="8">
    <source>
        <dbReference type="EMBL" id="MBO0614753.1"/>
    </source>
</evidence>
<feature type="transmembrane region" description="Helical" evidence="7">
    <location>
        <begin position="165"/>
        <end position="184"/>
    </location>
</feature>
<keyword evidence="6 7" id="KW-0472">Membrane</keyword>
<feature type="transmembrane region" description="Helical" evidence="7">
    <location>
        <begin position="83"/>
        <end position="102"/>
    </location>
</feature>
<evidence type="ECO:0000256" key="2">
    <source>
        <dbReference type="ARBA" id="ARBA00008488"/>
    </source>
</evidence>
<organism evidence="8 9">
    <name type="scientific">Thiothrix fructosivorans</name>
    <dbReference type="NCBI Taxonomy" id="111770"/>
    <lineage>
        <taxon>Bacteria</taxon>
        <taxon>Pseudomonadati</taxon>
        <taxon>Pseudomonadota</taxon>
        <taxon>Gammaproteobacteria</taxon>
        <taxon>Thiotrichales</taxon>
        <taxon>Thiotrichaceae</taxon>
        <taxon>Thiothrix</taxon>
    </lineage>
</organism>
<feature type="transmembrane region" description="Helical" evidence="7">
    <location>
        <begin position="48"/>
        <end position="71"/>
    </location>
</feature>
<keyword evidence="5 7" id="KW-1133">Transmembrane helix</keyword>
<dbReference type="Proteomes" id="UP000664466">
    <property type="component" value="Unassembled WGS sequence"/>
</dbReference>
<keyword evidence="9" id="KW-1185">Reference proteome</keyword>
<evidence type="ECO:0000256" key="4">
    <source>
        <dbReference type="ARBA" id="ARBA00022692"/>
    </source>
</evidence>
<feature type="transmembrane region" description="Helical" evidence="7">
    <location>
        <begin position="139"/>
        <end position="159"/>
    </location>
</feature>
<dbReference type="PANTHER" id="PTHR20855:SF3">
    <property type="entry name" value="LD03007P"/>
    <property type="match status" value="1"/>
</dbReference>
<comment type="subcellular location">
    <subcellularLocation>
        <location evidence="1">Cell membrane</location>
        <topology evidence="1">Multi-pass membrane protein</topology>
    </subcellularLocation>
</comment>
<dbReference type="InterPro" id="IPR004254">
    <property type="entry name" value="AdipoR/HlyIII-related"/>
</dbReference>
<evidence type="ECO:0000256" key="5">
    <source>
        <dbReference type="ARBA" id="ARBA00022989"/>
    </source>
</evidence>
<evidence type="ECO:0000313" key="9">
    <source>
        <dbReference type="Proteomes" id="UP000664466"/>
    </source>
</evidence>
<feature type="transmembrane region" description="Helical" evidence="7">
    <location>
        <begin position="196"/>
        <end position="214"/>
    </location>
</feature>
<keyword evidence="4 7" id="KW-0812">Transmembrane</keyword>
<dbReference type="NCBIfam" id="TIGR01065">
    <property type="entry name" value="hlyIII"/>
    <property type="match status" value="1"/>
</dbReference>
<evidence type="ECO:0000256" key="1">
    <source>
        <dbReference type="ARBA" id="ARBA00004651"/>
    </source>
</evidence>
<evidence type="ECO:0000256" key="7">
    <source>
        <dbReference type="SAM" id="Phobius"/>
    </source>
</evidence>
<evidence type="ECO:0000256" key="6">
    <source>
        <dbReference type="ARBA" id="ARBA00023136"/>
    </source>
</evidence>
<dbReference type="Pfam" id="PF03006">
    <property type="entry name" value="HlyIII"/>
    <property type="match status" value="1"/>
</dbReference>
<feature type="transmembrane region" description="Helical" evidence="7">
    <location>
        <begin position="15"/>
        <end position="36"/>
    </location>
</feature>
<dbReference type="InterPro" id="IPR005744">
    <property type="entry name" value="Hy-lIII"/>
</dbReference>
<sequence>MQAKNMTHYSLGEEIANAVTHGLGTAAAIVALTLMMVKASGTLDAANIAGVAVYGASLIILFLCSTLYHSFYHPTVKAVLKRLDHSAIFVLIAGTYTPFLMITLHSPLARVLLFVIWGMAVAGVLFKVFFIHRLKRASLVIYLLMGWLSLLVVYELYVALPAPGFALLVAGGLAYTVGALFYAAKQYHYTHAIWHLFVLAGAACHCVAIAVYVIPA</sequence>
<feature type="transmembrane region" description="Helical" evidence="7">
    <location>
        <begin position="108"/>
        <end position="130"/>
    </location>
</feature>
<accession>A0ABS3INY2</accession>
<reference evidence="8 9" key="1">
    <citation type="submission" date="2021-03" db="EMBL/GenBank/DDBJ databases">
        <title>Draft genome and methylome analysis of Thiotrix fructosivoruns ATCC 49748.</title>
        <authorList>
            <person name="Fomenkov A."/>
            <person name="Grabovich M.Y."/>
            <person name="Roberts R.J."/>
        </authorList>
    </citation>
    <scope>NUCLEOTIDE SEQUENCE [LARGE SCALE GENOMIC DNA]</scope>
    <source>
        <strain evidence="8 9">ATCC 49748</strain>
    </source>
</reference>
<dbReference type="EMBL" id="JAFMPM010000008">
    <property type="protein sequence ID" value="MBO0614753.1"/>
    <property type="molecule type" value="Genomic_DNA"/>
</dbReference>
<dbReference type="PANTHER" id="PTHR20855">
    <property type="entry name" value="ADIPOR/PROGESTIN RECEPTOR-RELATED"/>
    <property type="match status" value="1"/>
</dbReference>
<comment type="similarity">
    <text evidence="2">Belongs to the UPF0073 (Hly-III) family.</text>
</comment>
<keyword evidence="3" id="KW-1003">Cell membrane</keyword>
<gene>
    <name evidence="8" type="ORF">J1836_17790</name>
</gene>
<comment type="caution">
    <text evidence="8">The sequence shown here is derived from an EMBL/GenBank/DDBJ whole genome shotgun (WGS) entry which is preliminary data.</text>
</comment>
<evidence type="ECO:0000256" key="3">
    <source>
        <dbReference type="ARBA" id="ARBA00022475"/>
    </source>
</evidence>
<name>A0ABS3INY2_9GAMM</name>